<reference evidence="1 2" key="1">
    <citation type="journal article" date="2019" name="Int. J. Syst. Evol. Microbiol.">
        <title>The Global Catalogue of Microorganisms (GCM) 10K type strain sequencing project: providing services to taxonomists for standard genome sequencing and annotation.</title>
        <authorList>
            <consortium name="The Broad Institute Genomics Platform"/>
            <consortium name="The Broad Institute Genome Sequencing Center for Infectious Disease"/>
            <person name="Wu L."/>
            <person name="Ma J."/>
        </authorList>
    </citation>
    <scope>NUCLEOTIDE SEQUENCE [LARGE SCALE GENOMIC DNA]</scope>
    <source>
        <strain evidence="1 2">JCM 10977</strain>
    </source>
</reference>
<protein>
    <submittedName>
        <fullName evidence="1">Uncharacterized protein</fullName>
    </submittedName>
</protein>
<organism evidence="1 2">
    <name type="scientific">Kribbella koreensis</name>
    <dbReference type="NCBI Taxonomy" id="57909"/>
    <lineage>
        <taxon>Bacteria</taxon>
        <taxon>Bacillati</taxon>
        <taxon>Actinomycetota</taxon>
        <taxon>Actinomycetes</taxon>
        <taxon>Propionibacteriales</taxon>
        <taxon>Kribbellaceae</taxon>
        <taxon>Kribbella</taxon>
    </lineage>
</organism>
<proteinExistence type="predicted"/>
<comment type="caution">
    <text evidence="1">The sequence shown here is derived from an EMBL/GenBank/DDBJ whole genome shotgun (WGS) entry which is preliminary data.</text>
</comment>
<dbReference type="RefSeq" id="WP_343968095.1">
    <property type="nucleotide sequence ID" value="NZ_BAAAHK010000005.1"/>
</dbReference>
<sequence length="50" mass="5844">MESTEDRYIRTQLLIADLRRRAETCENPQEQVNLRRSVDSLIRMALALAP</sequence>
<dbReference type="Proteomes" id="UP001500542">
    <property type="component" value="Unassembled WGS sequence"/>
</dbReference>
<gene>
    <name evidence="1" type="ORF">GCM10009554_24330</name>
</gene>
<evidence type="ECO:0000313" key="2">
    <source>
        <dbReference type="Proteomes" id="UP001500542"/>
    </source>
</evidence>
<dbReference type="EMBL" id="BAAAHK010000005">
    <property type="protein sequence ID" value="GAA0936653.1"/>
    <property type="molecule type" value="Genomic_DNA"/>
</dbReference>
<name>A0ABN1Q243_9ACTN</name>
<accession>A0ABN1Q243</accession>
<evidence type="ECO:0000313" key="1">
    <source>
        <dbReference type="EMBL" id="GAA0936653.1"/>
    </source>
</evidence>
<keyword evidence="2" id="KW-1185">Reference proteome</keyword>